<dbReference type="PROSITE" id="PS50123">
    <property type="entry name" value="CHER"/>
    <property type="match status" value="1"/>
</dbReference>
<dbReference type="Pfam" id="PF03705">
    <property type="entry name" value="CheR_N"/>
    <property type="match status" value="1"/>
</dbReference>
<dbReference type="RefSeq" id="WP_118149352.1">
    <property type="nucleotide sequence ID" value="NZ_QWEY01000001.1"/>
</dbReference>
<sequence>MNGSLPQRGRIGAEQSQILVDAVHRLSGISIAPTKTSFLEHRINRLLQTSGVANVEEYVKHLRVNPTGLAALRLVEALTTHTTSFFRERAHYDWMMAVGLPAVVAEGAGLDRPLVIWSAACSTGAELWSAGMVVDGYGRNRNLRWDLVGTDVSQKILVKAAQAIFEEDDILPIPEEMRKRYLLRSRGAPDAKSRYRIAPELRSRARLGWVNLLDLPSGMALTADIAFLRNVLIYFDAEDQLRAAANVARRIQPGGYLLTGHSEGLASPPPGMTLVAPSIYRKE</sequence>
<dbReference type="InterPro" id="IPR050903">
    <property type="entry name" value="Bact_Chemotaxis_MeTrfase"/>
</dbReference>
<dbReference type="Gene3D" id="3.40.50.150">
    <property type="entry name" value="Vaccinia Virus protein VP39"/>
    <property type="match status" value="1"/>
</dbReference>
<dbReference type="AlphaFoldDB" id="A0A411Z6C0"/>
<evidence type="ECO:0000256" key="5">
    <source>
        <dbReference type="ARBA" id="ARBA00022691"/>
    </source>
</evidence>
<dbReference type="PANTHER" id="PTHR24422:SF26">
    <property type="entry name" value="CHEMOTAXIS PROTEIN METHYLTRANSFERASE"/>
    <property type="match status" value="1"/>
</dbReference>
<dbReference type="EMBL" id="QWEY01000001">
    <property type="protein sequence ID" value="RGP38603.1"/>
    <property type="molecule type" value="Genomic_DNA"/>
</dbReference>
<proteinExistence type="predicted"/>
<dbReference type="Pfam" id="PF01739">
    <property type="entry name" value="CheR"/>
    <property type="match status" value="1"/>
</dbReference>
<dbReference type="InterPro" id="IPR022642">
    <property type="entry name" value="CheR_C"/>
</dbReference>
<organism evidence="7 8">
    <name type="scientific">Pseudotabrizicola alkalilacus</name>
    <dbReference type="NCBI Taxonomy" id="2305252"/>
    <lineage>
        <taxon>Bacteria</taxon>
        <taxon>Pseudomonadati</taxon>
        <taxon>Pseudomonadota</taxon>
        <taxon>Alphaproteobacteria</taxon>
        <taxon>Rhodobacterales</taxon>
        <taxon>Paracoccaceae</taxon>
        <taxon>Pseudotabrizicola</taxon>
    </lineage>
</organism>
<dbReference type="GO" id="GO:0032259">
    <property type="term" value="P:methylation"/>
    <property type="evidence" value="ECO:0007669"/>
    <property type="project" value="UniProtKB-KW"/>
</dbReference>
<dbReference type="InterPro" id="IPR000780">
    <property type="entry name" value="CheR_MeTrfase"/>
</dbReference>
<name>A0A411Z6C0_9RHOB</name>
<dbReference type="OrthoDB" id="9816309at2"/>
<gene>
    <name evidence="7" type="ORF">D1012_00250</name>
</gene>
<protein>
    <recommendedName>
        <fullName evidence="2">protein-glutamate O-methyltransferase</fullName>
        <ecNumber evidence="2">2.1.1.80</ecNumber>
    </recommendedName>
</protein>
<keyword evidence="3" id="KW-0489">Methyltransferase</keyword>
<dbReference type="PRINTS" id="PR00996">
    <property type="entry name" value="CHERMTFRASE"/>
</dbReference>
<reference evidence="7 8" key="1">
    <citation type="submission" date="2018-08" db="EMBL/GenBank/DDBJ databases">
        <title>Flavobacterium tibetense sp. nov., isolated from a wetland YonghuCo on Tibetan Plateau.</title>
        <authorList>
            <person name="Phurbu D."/>
            <person name="Lu H."/>
            <person name="Xing P."/>
        </authorList>
    </citation>
    <scope>NUCLEOTIDE SEQUENCE [LARGE SCALE GENOMIC DNA]</scope>
    <source>
        <strain evidence="7 8">DJC</strain>
    </source>
</reference>
<evidence type="ECO:0000259" key="6">
    <source>
        <dbReference type="PROSITE" id="PS50123"/>
    </source>
</evidence>
<dbReference type="Proteomes" id="UP000284547">
    <property type="component" value="Unassembled WGS sequence"/>
</dbReference>
<dbReference type="PANTHER" id="PTHR24422">
    <property type="entry name" value="CHEMOTAXIS PROTEIN METHYLTRANSFERASE"/>
    <property type="match status" value="1"/>
</dbReference>
<keyword evidence="4" id="KW-0808">Transferase</keyword>
<dbReference type="InterPro" id="IPR036804">
    <property type="entry name" value="CheR_N_sf"/>
</dbReference>
<dbReference type="SMART" id="SM00138">
    <property type="entry name" value="MeTrc"/>
    <property type="match status" value="1"/>
</dbReference>
<evidence type="ECO:0000256" key="3">
    <source>
        <dbReference type="ARBA" id="ARBA00022603"/>
    </source>
</evidence>
<dbReference type="SUPFAM" id="SSF47757">
    <property type="entry name" value="Chemotaxis receptor methyltransferase CheR, N-terminal domain"/>
    <property type="match status" value="1"/>
</dbReference>
<dbReference type="Gene3D" id="1.10.155.10">
    <property type="entry name" value="Chemotaxis receptor methyltransferase CheR, N-terminal domain"/>
    <property type="match status" value="1"/>
</dbReference>
<accession>A0A411Z6C0</accession>
<comment type="caution">
    <text evidence="7">The sequence shown here is derived from an EMBL/GenBank/DDBJ whole genome shotgun (WGS) entry which is preliminary data.</text>
</comment>
<feature type="domain" description="CheR-type methyltransferase" evidence="6">
    <location>
        <begin position="19"/>
        <end position="283"/>
    </location>
</feature>
<evidence type="ECO:0000256" key="4">
    <source>
        <dbReference type="ARBA" id="ARBA00022679"/>
    </source>
</evidence>
<dbReference type="InterPro" id="IPR029063">
    <property type="entry name" value="SAM-dependent_MTases_sf"/>
</dbReference>
<dbReference type="InterPro" id="IPR022641">
    <property type="entry name" value="CheR_N"/>
</dbReference>
<dbReference type="SUPFAM" id="SSF53335">
    <property type="entry name" value="S-adenosyl-L-methionine-dependent methyltransferases"/>
    <property type="match status" value="1"/>
</dbReference>
<comment type="catalytic activity">
    <reaction evidence="1">
        <text>L-glutamyl-[protein] + S-adenosyl-L-methionine = [protein]-L-glutamate 5-O-methyl ester + S-adenosyl-L-homocysteine</text>
        <dbReference type="Rhea" id="RHEA:24452"/>
        <dbReference type="Rhea" id="RHEA-COMP:10208"/>
        <dbReference type="Rhea" id="RHEA-COMP:10311"/>
        <dbReference type="ChEBI" id="CHEBI:29973"/>
        <dbReference type="ChEBI" id="CHEBI:57856"/>
        <dbReference type="ChEBI" id="CHEBI:59789"/>
        <dbReference type="ChEBI" id="CHEBI:82795"/>
        <dbReference type="EC" id="2.1.1.80"/>
    </reaction>
</comment>
<evidence type="ECO:0000256" key="2">
    <source>
        <dbReference type="ARBA" id="ARBA00012534"/>
    </source>
</evidence>
<dbReference type="GO" id="GO:0008983">
    <property type="term" value="F:protein-glutamate O-methyltransferase activity"/>
    <property type="evidence" value="ECO:0007669"/>
    <property type="project" value="UniProtKB-EC"/>
</dbReference>
<evidence type="ECO:0000313" key="8">
    <source>
        <dbReference type="Proteomes" id="UP000284547"/>
    </source>
</evidence>
<keyword evidence="8" id="KW-1185">Reference proteome</keyword>
<evidence type="ECO:0000256" key="1">
    <source>
        <dbReference type="ARBA" id="ARBA00001541"/>
    </source>
</evidence>
<keyword evidence="5" id="KW-0949">S-adenosyl-L-methionine</keyword>
<dbReference type="EC" id="2.1.1.80" evidence="2"/>
<evidence type="ECO:0000313" key="7">
    <source>
        <dbReference type="EMBL" id="RGP38603.1"/>
    </source>
</evidence>